<organism evidence="1 2">
    <name type="scientific">Periplaneta americana</name>
    <name type="common">American cockroach</name>
    <name type="synonym">Blatta americana</name>
    <dbReference type="NCBI Taxonomy" id="6978"/>
    <lineage>
        <taxon>Eukaryota</taxon>
        <taxon>Metazoa</taxon>
        <taxon>Ecdysozoa</taxon>
        <taxon>Arthropoda</taxon>
        <taxon>Hexapoda</taxon>
        <taxon>Insecta</taxon>
        <taxon>Pterygota</taxon>
        <taxon>Neoptera</taxon>
        <taxon>Polyneoptera</taxon>
        <taxon>Dictyoptera</taxon>
        <taxon>Blattodea</taxon>
        <taxon>Blattoidea</taxon>
        <taxon>Blattidae</taxon>
        <taxon>Blattinae</taxon>
        <taxon>Periplaneta</taxon>
    </lineage>
</organism>
<protein>
    <submittedName>
        <fullName evidence="1">Uncharacterized protein</fullName>
    </submittedName>
</protein>
<evidence type="ECO:0000313" key="2">
    <source>
        <dbReference type="Proteomes" id="UP001148838"/>
    </source>
</evidence>
<dbReference type="EMBL" id="JAJSOF020000017">
    <property type="protein sequence ID" value="KAJ4440748.1"/>
    <property type="molecule type" value="Genomic_DNA"/>
</dbReference>
<proteinExistence type="predicted"/>
<keyword evidence="2" id="KW-1185">Reference proteome</keyword>
<sequence length="99" mass="11062">MASDIEEGMEIDIENACKMLLNVTEETKTYDGFETRYSSCSQHIMEIISLLKSELSNKDNLLQIQRVCITNSIQTLCTNHTPGAGTQRVDISDFTNAIS</sequence>
<dbReference type="Proteomes" id="UP001148838">
    <property type="component" value="Unassembled WGS sequence"/>
</dbReference>
<name>A0ABQ8T467_PERAM</name>
<reference evidence="1 2" key="1">
    <citation type="journal article" date="2022" name="Allergy">
        <title>Genome assembly and annotation of Periplaneta americana reveal a comprehensive cockroach allergen profile.</title>
        <authorList>
            <person name="Wang L."/>
            <person name="Xiong Q."/>
            <person name="Saelim N."/>
            <person name="Wang L."/>
            <person name="Nong W."/>
            <person name="Wan A.T."/>
            <person name="Shi M."/>
            <person name="Liu X."/>
            <person name="Cao Q."/>
            <person name="Hui J.H.L."/>
            <person name="Sookrung N."/>
            <person name="Leung T.F."/>
            <person name="Tungtrongchitr A."/>
            <person name="Tsui S.K.W."/>
        </authorList>
    </citation>
    <scope>NUCLEOTIDE SEQUENCE [LARGE SCALE GENOMIC DNA]</scope>
    <source>
        <strain evidence="1">PWHHKU_190912</strain>
    </source>
</reference>
<evidence type="ECO:0000313" key="1">
    <source>
        <dbReference type="EMBL" id="KAJ4440748.1"/>
    </source>
</evidence>
<gene>
    <name evidence="1" type="ORF">ANN_08972</name>
</gene>
<accession>A0ABQ8T467</accession>
<comment type="caution">
    <text evidence="1">The sequence shown here is derived from an EMBL/GenBank/DDBJ whole genome shotgun (WGS) entry which is preliminary data.</text>
</comment>